<dbReference type="SUPFAM" id="SSF56935">
    <property type="entry name" value="Porins"/>
    <property type="match status" value="1"/>
</dbReference>
<feature type="signal peptide" evidence="10">
    <location>
        <begin position="1"/>
        <end position="25"/>
    </location>
</feature>
<evidence type="ECO:0000259" key="12">
    <source>
        <dbReference type="Pfam" id="PF07715"/>
    </source>
</evidence>
<evidence type="ECO:0000256" key="9">
    <source>
        <dbReference type="RuleBase" id="RU003357"/>
    </source>
</evidence>
<comment type="caution">
    <text evidence="13">The sequence shown here is derived from an EMBL/GenBank/DDBJ whole genome shotgun (WGS) entry which is preliminary data.</text>
</comment>
<dbReference type="Gene3D" id="2.40.170.20">
    <property type="entry name" value="TonB-dependent receptor, beta-barrel domain"/>
    <property type="match status" value="1"/>
</dbReference>
<comment type="similarity">
    <text evidence="8 9">Belongs to the TonB-dependent receptor family.</text>
</comment>
<dbReference type="Gene3D" id="2.170.130.10">
    <property type="entry name" value="TonB-dependent receptor, plug domain"/>
    <property type="match status" value="1"/>
</dbReference>
<evidence type="ECO:0000256" key="1">
    <source>
        <dbReference type="ARBA" id="ARBA00004571"/>
    </source>
</evidence>
<evidence type="ECO:0000259" key="11">
    <source>
        <dbReference type="Pfam" id="PF00593"/>
    </source>
</evidence>
<dbReference type="InterPro" id="IPR037066">
    <property type="entry name" value="Plug_dom_sf"/>
</dbReference>
<dbReference type="RefSeq" id="WP_370396221.1">
    <property type="nucleotide sequence ID" value="NZ_JALBUT010000001.1"/>
</dbReference>
<keyword evidence="14" id="KW-1185">Reference proteome</keyword>
<evidence type="ECO:0000256" key="10">
    <source>
        <dbReference type="SAM" id="SignalP"/>
    </source>
</evidence>
<dbReference type="InterPro" id="IPR000531">
    <property type="entry name" value="Beta-barrel_TonB"/>
</dbReference>
<keyword evidence="5 9" id="KW-0798">TonB box</keyword>
<comment type="subcellular location">
    <subcellularLocation>
        <location evidence="1 8">Cell outer membrane</location>
        <topology evidence="1 8">Multi-pass membrane protein</topology>
    </subcellularLocation>
</comment>
<dbReference type="Proteomes" id="UP001275932">
    <property type="component" value="Unassembled WGS sequence"/>
</dbReference>
<organism evidence="13 14">
    <name type="scientific">Intestinicryptomonas porci</name>
    <dbReference type="NCBI Taxonomy" id="2926320"/>
    <lineage>
        <taxon>Bacteria</taxon>
        <taxon>Pseudomonadati</taxon>
        <taxon>Verrucomicrobiota</taxon>
        <taxon>Opitutia</taxon>
        <taxon>Opitutales</taxon>
        <taxon>Intestinicryptomonaceae</taxon>
        <taxon>Intestinicryptomonas</taxon>
    </lineage>
</organism>
<dbReference type="PANTHER" id="PTHR30069:SF27">
    <property type="entry name" value="BLL4766 PROTEIN"/>
    <property type="match status" value="1"/>
</dbReference>
<name>A0ABU4WDX9_9BACT</name>
<evidence type="ECO:0000256" key="3">
    <source>
        <dbReference type="ARBA" id="ARBA00022452"/>
    </source>
</evidence>
<keyword evidence="3 8" id="KW-1134">Transmembrane beta strand</keyword>
<keyword evidence="13" id="KW-0675">Receptor</keyword>
<proteinExistence type="inferred from homology"/>
<evidence type="ECO:0000256" key="7">
    <source>
        <dbReference type="ARBA" id="ARBA00023237"/>
    </source>
</evidence>
<protein>
    <submittedName>
        <fullName evidence="13">TonB-dependent receptor</fullName>
    </submittedName>
</protein>
<evidence type="ECO:0000256" key="6">
    <source>
        <dbReference type="ARBA" id="ARBA00023136"/>
    </source>
</evidence>
<keyword evidence="4 8" id="KW-0812">Transmembrane</keyword>
<gene>
    <name evidence="13" type="ORF">MOX91_01040</name>
</gene>
<keyword evidence="7 8" id="KW-0998">Cell outer membrane</keyword>
<dbReference type="CDD" id="cd01347">
    <property type="entry name" value="ligand_gated_channel"/>
    <property type="match status" value="1"/>
</dbReference>
<evidence type="ECO:0000313" key="13">
    <source>
        <dbReference type="EMBL" id="MDX8414772.1"/>
    </source>
</evidence>
<evidence type="ECO:0000256" key="5">
    <source>
        <dbReference type="ARBA" id="ARBA00023077"/>
    </source>
</evidence>
<evidence type="ECO:0000256" key="4">
    <source>
        <dbReference type="ARBA" id="ARBA00022692"/>
    </source>
</evidence>
<dbReference type="PROSITE" id="PS52016">
    <property type="entry name" value="TONB_DEPENDENT_REC_3"/>
    <property type="match status" value="1"/>
</dbReference>
<evidence type="ECO:0000256" key="2">
    <source>
        <dbReference type="ARBA" id="ARBA00022448"/>
    </source>
</evidence>
<dbReference type="PANTHER" id="PTHR30069">
    <property type="entry name" value="TONB-DEPENDENT OUTER MEMBRANE RECEPTOR"/>
    <property type="match status" value="1"/>
</dbReference>
<dbReference type="Pfam" id="PF07715">
    <property type="entry name" value="Plug"/>
    <property type="match status" value="1"/>
</dbReference>
<feature type="domain" description="TonB-dependent receptor plug" evidence="12">
    <location>
        <begin position="48"/>
        <end position="154"/>
    </location>
</feature>
<sequence length="680" mass="76824">MFRFFAHPYSYTLALLLFWAAQALCEDAPVLDELEVEAYDFSFDALGVPSNNTYISRDEILNASAVSVAEILQNKANIVFRSTSGSSINGDIAMRGYGENSMSRILVLVDSRKLNPADLGSINWLQIPLDNIESVEVLRGSHSAVYGNGAVAGVIKIKTLKGGDENRFGARFVAGSYGLYSLNLNYRGGYGDFYASLEGSILRDDGYRDNSSQKNNSINASLGYDFSDKQSFEFSINYSDNYIEFPGALTWEDAFENPRKSSLVFPQNGNQDLGLITASFKNKSSIGDGEVFFGANLRDMHWSMSGTWYDNRQYGYSLTAKQDFEIRENLKLFAGLDFNFDNINYDAFLEAERLNKTEVSDINRATIGAYAGGEFEAWENFSITSAFRYEAAYTSGEDTRFDKDTIPEYILRKGQWVKNPYYQNPPAVLSHFDESMWQSGLAANIGLNYRISDEASVFFRFDQIYRYPSTDEIADYQGYGGFARPFNSDLDPEHGQNYEIGAKYFCGGVSCVLNFFYQRLNNEITFDGAHSENINLPPTERYGIDFSLSYDSDFWGASSMVSVLDARFCSGQYKNKKIPLVPSYTITNLIYVKPLENLTISARMRYLGDEVQGLDFKNEYRKIPDYCVFDFQANYKPCKYAEVFVAVENAFDKRYISAAWLGGFYPACGRVFKVGVNLRY</sequence>
<dbReference type="InterPro" id="IPR012910">
    <property type="entry name" value="Plug_dom"/>
</dbReference>
<dbReference type="Pfam" id="PF00593">
    <property type="entry name" value="TonB_dep_Rec_b-barrel"/>
    <property type="match status" value="1"/>
</dbReference>
<keyword evidence="2 8" id="KW-0813">Transport</keyword>
<dbReference type="EMBL" id="JALBUT010000001">
    <property type="protein sequence ID" value="MDX8414772.1"/>
    <property type="molecule type" value="Genomic_DNA"/>
</dbReference>
<evidence type="ECO:0000313" key="14">
    <source>
        <dbReference type="Proteomes" id="UP001275932"/>
    </source>
</evidence>
<reference evidence="13 14" key="1">
    <citation type="submission" date="2022-03" db="EMBL/GenBank/DDBJ databases">
        <title>Novel taxa within the pig intestine.</title>
        <authorList>
            <person name="Wylensek D."/>
            <person name="Bishof K."/>
            <person name="Afrizal A."/>
            <person name="Clavel T."/>
        </authorList>
    </citation>
    <scope>NUCLEOTIDE SEQUENCE [LARGE SCALE GENOMIC DNA]</scope>
    <source>
        <strain evidence="13 14">CLA-KB-P66</strain>
    </source>
</reference>
<evidence type="ECO:0000256" key="8">
    <source>
        <dbReference type="PROSITE-ProRule" id="PRU01360"/>
    </source>
</evidence>
<accession>A0ABU4WDX9</accession>
<dbReference type="InterPro" id="IPR039426">
    <property type="entry name" value="TonB-dep_rcpt-like"/>
</dbReference>
<keyword evidence="6 8" id="KW-0472">Membrane</keyword>
<keyword evidence="10" id="KW-0732">Signal</keyword>
<feature type="domain" description="TonB-dependent receptor-like beta-barrel" evidence="11">
    <location>
        <begin position="174"/>
        <end position="649"/>
    </location>
</feature>
<dbReference type="InterPro" id="IPR036942">
    <property type="entry name" value="Beta-barrel_TonB_sf"/>
</dbReference>
<feature type="chain" id="PRO_5045804565" evidence="10">
    <location>
        <begin position="26"/>
        <end position="680"/>
    </location>
</feature>